<dbReference type="Pfam" id="PF00172">
    <property type="entry name" value="Zn_clus"/>
    <property type="match status" value="2"/>
</dbReference>
<evidence type="ECO:0000256" key="6">
    <source>
        <dbReference type="SAM" id="MobiDB-lite"/>
    </source>
</evidence>
<dbReference type="Proteomes" id="UP001140453">
    <property type="component" value="Unassembled WGS sequence"/>
</dbReference>
<dbReference type="InterPro" id="IPR050815">
    <property type="entry name" value="TF_fung"/>
</dbReference>
<gene>
    <name evidence="8" type="ORF">N0V93_008799</name>
</gene>
<dbReference type="EMBL" id="JAPEVB010000005">
    <property type="protein sequence ID" value="KAJ4388192.1"/>
    <property type="molecule type" value="Genomic_DNA"/>
</dbReference>
<evidence type="ECO:0000256" key="3">
    <source>
        <dbReference type="ARBA" id="ARBA00023015"/>
    </source>
</evidence>
<dbReference type="Pfam" id="PF04082">
    <property type="entry name" value="Fungal_trans"/>
    <property type="match status" value="1"/>
</dbReference>
<feature type="domain" description="Zn(2)-C6 fungal-type" evidence="7">
    <location>
        <begin position="18"/>
        <end position="50"/>
    </location>
</feature>
<dbReference type="SUPFAM" id="SSF57701">
    <property type="entry name" value="Zn2/Cys6 DNA-binding domain"/>
    <property type="match status" value="2"/>
</dbReference>
<organism evidence="8 9">
    <name type="scientific">Gnomoniopsis smithogilvyi</name>
    <dbReference type="NCBI Taxonomy" id="1191159"/>
    <lineage>
        <taxon>Eukaryota</taxon>
        <taxon>Fungi</taxon>
        <taxon>Dikarya</taxon>
        <taxon>Ascomycota</taxon>
        <taxon>Pezizomycotina</taxon>
        <taxon>Sordariomycetes</taxon>
        <taxon>Sordariomycetidae</taxon>
        <taxon>Diaporthales</taxon>
        <taxon>Gnomoniaceae</taxon>
        <taxon>Gnomoniopsis</taxon>
    </lineage>
</organism>
<proteinExistence type="predicted"/>
<dbReference type="InterPro" id="IPR001138">
    <property type="entry name" value="Zn2Cys6_DnaBD"/>
</dbReference>
<feature type="compositionally biased region" description="Low complexity" evidence="6">
    <location>
        <begin position="676"/>
        <end position="688"/>
    </location>
</feature>
<evidence type="ECO:0000256" key="1">
    <source>
        <dbReference type="ARBA" id="ARBA00004123"/>
    </source>
</evidence>
<evidence type="ECO:0000256" key="4">
    <source>
        <dbReference type="ARBA" id="ARBA00023163"/>
    </source>
</evidence>
<dbReference type="PROSITE" id="PS50048">
    <property type="entry name" value="ZN2_CY6_FUNGAL_2"/>
    <property type="match status" value="2"/>
</dbReference>
<evidence type="ECO:0000313" key="8">
    <source>
        <dbReference type="EMBL" id="KAJ4388192.1"/>
    </source>
</evidence>
<dbReference type="InterPro" id="IPR007219">
    <property type="entry name" value="XnlR_reg_dom"/>
</dbReference>
<dbReference type="SMART" id="SM00906">
    <property type="entry name" value="Fungal_trans"/>
    <property type="match status" value="1"/>
</dbReference>
<dbReference type="PANTHER" id="PTHR47338">
    <property type="entry name" value="ZN(II)2CYS6 TRANSCRIPTION FACTOR (EUROFUNG)-RELATED"/>
    <property type="match status" value="1"/>
</dbReference>
<protein>
    <recommendedName>
        <fullName evidence="7">Zn(2)-C6 fungal-type domain-containing protein</fullName>
    </recommendedName>
</protein>
<dbReference type="OrthoDB" id="103349at2759"/>
<keyword evidence="5" id="KW-0539">Nucleus</keyword>
<evidence type="ECO:0000313" key="9">
    <source>
        <dbReference type="Proteomes" id="UP001140453"/>
    </source>
</evidence>
<dbReference type="GO" id="GO:0003677">
    <property type="term" value="F:DNA binding"/>
    <property type="evidence" value="ECO:0007669"/>
    <property type="project" value="InterPro"/>
</dbReference>
<evidence type="ECO:0000259" key="7">
    <source>
        <dbReference type="PROSITE" id="PS50048"/>
    </source>
</evidence>
<dbReference type="Gene3D" id="4.10.240.10">
    <property type="entry name" value="Zn(2)-C6 fungal-type DNA-binding domain"/>
    <property type="match status" value="2"/>
</dbReference>
<accession>A0A9W8YMN3</accession>
<feature type="domain" description="Zn(2)-C6 fungal-type" evidence="7">
    <location>
        <begin position="86"/>
        <end position="115"/>
    </location>
</feature>
<evidence type="ECO:0000256" key="2">
    <source>
        <dbReference type="ARBA" id="ARBA00022723"/>
    </source>
</evidence>
<feature type="region of interest" description="Disordered" evidence="6">
    <location>
        <begin position="598"/>
        <end position="617"/>
    </location>
</feature>
<dbReference type="PANTHER" id="PTHR47338:SF7">
    <property type="entry name" value="ZN(II)2CYS6 TRANSCRIPTION FACTOR (EUROFUNG)"/>
    <property type="match status" value="1"/>
</dbReference>
<dbReference type="CDD" id="cd00067">
    <property type="entry name" value="GAL4"/>
    <property type="match status" value="2"/>
</dbReference>
<dbReference type="GO" id="GO:0008270">
    <property type="term" value="F:zinc ion binding"/>
    <property type="evidence" value="ECO:0007669"/>
    <property type="project" value="InterPro"/>
</dbReference>
<dbReference type="PROSITE" id="PS00463">
    <property type="entry name" value="ZN2_CY6_FUNGAL_1"/>
    <property type="match status" value="2"/>
</dbReference>
<keyword evidence="4" id="KW-0804">Transcription</keyword>
<dbReference type="SMART" id="SM00066">
    <property type="entry name" value="GAL4"/>
    <property type="match status" value="2"/>
</dbReference>
<comment type="subcellular location">
    <subcellularLocation>
        <location evidence="1">Nucleus</location>
    </subcellularLocation>
</comment>
<sequence>MEQFVSTFSASGQPPKETCRQCRFRKVRCDGRHGDKGCGDCERLKFDCSFTAGPTTPTAAADSVSSLPSPTTESGRVVERRRTSKACTYCRLQKIRCTGGTPCLSCKKKAVSCVYGTDRRRGSRVASSSVAGTPTEAVFPGSTDEAQGTDDTSTTSPTTPGTINLEPVTTTKISTGPHLLPPEIQELLEFYFDNLYSLPSYAFMHPQTTIRQCSEGNLDTCLSYAISAVASHHKGPGQGRDDVAQSWIQTAEDMIWKNLESPTLPRLQALLLIVLYRVETGGFQRAFMLSSLAARAAAALRLNYERTAPQDATGRISREVRRRVMWSLKFVERYFCMGLPEFELCPVESIYLDLPCWEEDFSISKDGPGQPERNLQSSDYGSYQLCVKLEMLRRDIVKLTRSLSVYDAPFPQLPGLMQGFEQHLEQVGRELPNGLHLTAEHIAQLLNTPWLSRQVLVHLSYHQAYSDLYRILLRGYREAAPAVVLDSLDPELLSKAAHFSLQHATAIVDILATLNQQSQRPQLLEFDSAICGYHATRVLLFIAQFGATPRPIGEEWALSRAELCMASLRRFFPTSRLVRPILDEMKRAITVFSTRSATTTPSRLASPGPAANGGKEAAMGLSAAARVRQRLAIHSLLRQADFGDDEEGSVERKGGEPGQWVISPGPTAGLDVLSKAASAHSAPSPGHSPGSGGDLWDPRWFSSGGFTEQWDPELPLGPGGGLRSPSQGFIFPWLQRWGGATGIVEETA</sequence>
<dbReference type="GO" id="GO:0000981">
    <property type="term" value="F:DNA-binding transcription factor activity, RNA polymerase II-specific"/>
    <property type="evidence" value="ECO:0007669"/>
    <property type="project" value="InterPro"/>
</dbReference>
<dbReference type="GO" id="GO:0006351">
    <property type="term" value="P:DNA-templated transcription"/>
    <property type="evidence" value="ECO:0007669"/>
    <property type="project" value="InterPro"/>
</dbReference>
<evidence type="ECO:0000256" key="5">
    <source>
        <dbReference type="ARBA" id="ARBA00023242"/>
    </source>
</evidence>
<dbReference type="GO" id="GO:0005634">
    <property type="term" value="C:nucleus"/>
    <property type="evidence" value="ECO:0007669"/>
    <property type="project" value="UniProtKB-SubCell"/>
</dbReference>
<feature type="region of interest" description="Disordered" evidence="6">
    <location>
        <begin position="124"/>
        <end position="168"/>
    </location>
</feature>
<keyword evidence="2" id="KW-0479">Metal-binding</keyword>
<dbReference type="AlphaFoldDB" id="A0A9W8YMN3"/>
<comment type="caution">
    <text evidence="8">The sequence shown here is derived from an EMBL/GenBank/DDBJ whole genome shotgun (WGS) entry which is preliminary data.</text>
</comment>
<feature type="region of interest" description="Disordered" evidence="6">
    <location>
        <begin position="643"/>
        <end position="699"/>
    </location>
</feature>
<dbReference type="CDD" id="cd12148">
    <property type="entry name" value="fungal_TF_MHR"/>
    <property type="match status" value="1"/>
</dbReference>
<feature type="compositionally biased region" description="Low complexity" evidence="6">
    <location>
        <begin position="149"/>
        <end position="162"/>
    </location>
</feature>
<keyword evidence="9" id="KW-1185">Reference proteome</keyword>
<keyword evidence="3" id="KW-0805">Transcription regulation</keyword>
<name>A0A9W8YMN3_9PEZI</name>
<reference evidence="8" key="1">
    <citation type="submission" date="2022-10" db="EMBL/GenBank/DDBJ databases">
        <title>Tapping the CABI collections for fungal endophytes: first genome assemblies for Collariella, Neodidymelliopsis, Ascochyta clinopodiicola, Didymella pomorum, Didymosphaeria variabile, Neocosmospora piperis and Neocucurbitaria cava.</title>
        <authorList>
            <person name="Hill R."/>
        </authorList>
    </citation>
    <scope>NUCLEOTIDE SEQUENCE</scope>
    <source>
        <strain evidence="8">IMI 355082</strain>
    </source>
</reference>
<dbReference type="InterPro" id="IPR036864">
    <property type="entry name" value="Zn2-C6_fun-type_DNA-bd_sf"/>
</dbReference>